<dbReference type="SUPFAM" id="SSF117991">
    <property type="entry name" value="YbeD/HP0495-like"/>
    <property type="match status" value="1"/>
</dbReference>
<proteinExistence type="inferred from homology"/>
<gene>
    <name evidence="3" type="ORF">CK620_09770</name>
</gene>
<dbReference type="EMBL" id="NSJF01000005">
    <property type="protein sequence ID" value="PAT33955.1"/>
    <property type="molecule type" value="Genomic_DNA"/>
</dbReference>
<comment type="caution">
    <text evidence="3">The sequence shown here is derived from an EMBL/GenBank/DDBJ whole genome shotgun (WGS) entry which is preliminary data.</text>
</comment>
<evidence type="ECO:0000256" key="2">
    <source>
        <dbReference type="HAMAP-Rule" id="MF_00659"/>
    </source>
</evidence>
<reference evidence="3 4" key="1">
    <citation type="submission" date="2017-08" db="EMBL/GenBank/DDBJ databases">
        <title>WGS of Clinical strains of the CDC Group NO-1 linked to zoonotic infections in humans.</title>
        <authorList>
            <person name="Bernier A.-M."/>
            <person name="Bernard K."/>
        </authorList>
    </citation>
    <scope>NUCLEOTIDE SEQUENCE [LARGE SCALE GENOMIC DNA]</scope>
    <source>
        <strain evidence="3 4">NML03-0146</strain>
    </source>
</reference>
<accession>A0A2A2A636</accession>
<evidence type="ECO:0000256" key="1">
    <source>
        <dbReference type="ARBA" id="ARBA00008460"/>
    </source>
</evidence>
<name>A0A2A2A636_9BURK</name>
<dbReference type="PANTHER" id="PTHR38036">
    <property type="entry name" value="UPF0250 PROTEIN YBED"/>
    <property type="match status" value="1"/>
</dbReference>
<comment type="similarity">
    <text evidence="1 2">Belongs to the UPF0250 family.</text>
</comment>
<dbReference type="HAMAP" id="MF_00659">
    <property type="entry name" value="UPF0250"/>
    <property type="match status" value="1"/>
</dbReference>
<dbReference type="Pfam" id="PF04359">
    <property type="entry name" value="DUF493"/>
    <property type="match status" value="1"/>
</dbReference>
<dbReference type="RefSeq" id="WP_095550155.1">
    <property type="nucleotide sequence ID" value="NZ_CP154474.1"/>
</dbReference>
<dbReference type="InterPro" id="IPR007454">
    <property type="entry name" value="UPF0250_YbeD-like"/>
</dbReference>
<evidence type="ECO:0000313" key="3">
    <source>
        <dbReference type="EMBL" id="PAT33955.1"/>
    </source>
</evidence>
<dbReference type="Proteomes" id="UP000217999">
    <property type="component" value="Unassembled WGS sequence"/>
</dbReference>
<protein>
    <recommendedName>
        <fullName evidence="2">UPF0250 protein CK620_09770</fullName>
    </recommendedName>
</protein>
<dbReference type="AlphaFoldDB" id="A0A2A2A636"/>
<organism evidence="3 4">
    <name type="scientific">Vandammella animalimorsus</name>
    <dbReference type="NCBI Taxonomy" id="2029117"/>
    <lineage>
        <taxon>Bacteria</taxon>
        <taxon>Pseudomonadati</taxon>
        <taxon>Pseudomonadota</taxon>
        <taxon>Betaproteobacteria</taxon>
        <taxon>Burkholderiales</taxon>
        <taxon>Comamonadaceae</taxon>
        <taxon>Vandammella</taxon>
    </lineage>
</organism>
<dbReference type="Gene3D" id="3.30.70.260">
    <property type="match status" value="1"/>
</dbReference>
<sequence length="97" mass="10680">MTQQDPSPPPSQQDSLIDFPAPFPIKVMGENSSAFLEAIKAIAARHDPQFDAATIELRESAQGKYLGITITVLATSREQLDNIYRELTAHPLSKMVL</sequence>
<dbReference type="PANTHER" id="PTHR38036:SF1">
    <property type="entry name" value="UPF0250 PROTEIN YBED"/>
    <property type="match status" value="1"/>
</dbReference>
<evidence type="ECO:0000313" key="4">
    <source>
        <dbReference type="Proteomes" id="UP000217999"/>
    </source>
</evidence>
<dbReference type="InterPro" id="IPR027471">
    <property type="entry name" value="YbeD-like_sf"/>
</dbReference>